<gene>
    <name evidence="2" type="ORF">B2A_15052</name>
</gene>
<dbReference type="Gene3D" id="2.30.130.10">
    <property type="entry name" value="PUA domain"/>
    <property type="match status" value="1"/>
</dbReference>
<feature type="non-terminal residue" evidence="2">
    <location>
        <position position="1"/>
    </location>
</feature>
<keyword evidence="2" id="KW-0808">Transferase</keyword>
<proteinExistence type="predicted"/>
<organism evidence="2">
    <name type="scientific">mine drainage metagenome</name>
    <dbReference type="NCBI Taxonomy" id="410659"/>
    <lineage>
        <taxon>unclassified sequences</taxon>
        <taxon>metagenomes</taxon>
        <taxon>ecological metagenomes</taxon>
    </lineage>
</organism>
<accession>T0ZDL7</accession>
<dbReference type="SUPFAM" id="SSF88697">
    <property type="entry name" value="PUA domain-like"/>
    <property type="match status" value="1"/>
</dbReference>
<dbReference type="InterPro" id="IPR036974">
    <property type="entry name" value="PUA_sf"/>
</dbReference>
<dbReference type="Pfam" id="PF01472">
    <property type="entry name" value="PUA"/>
    <property type="match status" value="1"/>
</dbReference>
<dbReference type="CDD" id="cd21149">
    <property type="entry name" value="PUA_archaeosine_TGT"/>
    <property type="match status" value="1"/>
</dbReference>
<dbReference type="EMBL" id="AUZZ01010954">
    <property type="protein sequence ID" value="EQD27935.1"/>
    <property type="molecule type" value="Genomic_DNA"/>
</dbReference>
<feature type="domain" description="PUA" evidence="1">
    <location>
        <begin position="66"/>
        <end position="140"/>
    </location>
</feature>
<dbReference type="InterPro" id="IPR015947">
    <property type="entry name" value="PUA-like_sf"/>
</dbReference>
<name>T0ZDL7_9ZZZZ</name>
<dbReference type="InterPro" id="IPR002478">
    <property type="entry name" value="PUA"/>
</dbReference>
<evidence type="ECO:0000313" key="2">
    <source>
        <dbReference type="EMBL" id="EQD27935.1"/>
    </source>
</evidence>
<dbReference type="SMART" id="SM00359">
    <property type="entry name" value="PUA"/>
    <property type="match status" value="1"/>
</dbReference>
<dbReference type="PROSITE" id="PS50890">
    <property type="entry name" value="PUA"/>
    <property type="match status" value="1"/>
</dbReference>
<comment type="caution">
    <text evidence="2">The sequence shown here is derived from an EMBL/GenBank/DDBJ whole genome shotgun (WGS) entry which is preliminary data.</text>
</comment>
<dbReference type="GO" id="GO:0003723">
    <property type="term" value="F:RNA binding"/>
    <property type="evidence" value="ECO:0007669"/>
    <property type="project" value="InterPro"/>
</dbReference>
<evidence type="ECO:0000259" key="1">
    <source>
        <dbReference type="SMART" id="SM00359"/>
    </source>
</evidence>
<sequence length="156" mass="17068">EWRYGPEIVQRLDTSRLKVVRSRRTLRVRGIEADGRPLWVVGNDGQAHPTFGGADWLLASAPGLVPRVTVHPEAAGFVASGRSLFSKFVVRADPSLRIEMTAPLVDPSERLLAVGRLLLAPEEMGRMARGVAVRVTGHARSPPELEPEPEPLPRAD</sequence>
<dbReference type="AlphaFoldDB" id="T0ZDL7"/>
<reference evidence="2" key="2">
    <citation type="journal article" date="2014" name="ISME J.">
        <title>Microbial stratification in low pH oxic and suboxic macroscopic growths along an acid mine drainage.</title>
        <authorList>
            <person name="Mendez-Garcia C."/>
            <person name="Mesa V."/>
            <person name="Sprenger R.R."/>
            <person name="Richter M."/>
            <person name="Diez M.S."/>
            <person name="Solano J."/>
            <person name="Bargiela R."/>
            <person name="Golyshina O.V."/>
            <person name="Manteca A."/>
            <person name="Ramos J.L."/>
            <person name="Gallego J.R."/>
            <person name="Llorente I."/>
            <person name="Martins Dos Santos V.A."/>
            <person name="Jensen O.N."/>
            <person name="Pelaez A.I."/>
            <person name="Sanchez J."/>
            <person name="Ferrer M."/>
        </authorList>
    </citation>
    <scope>NUCLEOTIDE SEQUENCE</scope>
</reference>
<protein>
    <submittedName>
        <fullName evidence="2">Archaeosine tRNA-ribosyltransferase</fullName>
    </submittedName>
</protein>
<dbReference type="GO" id="GO:0016740">
    <property type="term" value="F:transferase activity"/>
    <property type="evidence" value="ECO:0007669"/>
    <property type="project" value="UniProtKB-KW"/>
</dbReference>
<reference evidence="2" key="1">
    <citation type="submission" date="2013-08" db="EMBL/GenBank/DDBJ databases">
        <authorList>
            <person name="Mendez C."/>
            <person name="Richter M."/>
            <person name="Ferrer M."/>
            <person name="Sanchez J."/>
        </authorList>
    </citation>
    <scope>NUCLEOTIDE SEQUENCE</scope>
</reference>